<evidence type="ECO:0000256" key="13">
    <source>
        <dbReference type="PROSITE-ProRule" id="PRU10144"/>
    </source>
</evidence>
<dbReference type="PANTHER" id="PTHR32552">
    <property type="entry name" value="FERRICHROME IRON RECEPTOR-RELATED"/>
    <property type="match status" value="1"/>
</dbReference>
<dbReference type="InterPro" id="IPR039426">
    <property type="entry name" value="TonB-dep_rcpt-like"/>
</dbReference>
<evidence type="ECO:0000256" key="15">
    <source>
        <dbReference type="SAM" id="SignalP"/>
    </source>
</evidence>
<evidence type="ECO:0000259" key="17">
    <source>
        <dbReference type="Pfam" id="PF07715"/>
    </source>
</evidence>
<feature type="short sequence motif" description="TonB C-terminal box" evidence="13">
    <location>
        <begin position="764"/>
        <end position="781"/>
    </location>
</feature>
<keyword evidence="7" id="KW-0408">Iron</keyword>
<keyword evidence="11 12" id="KW-0998">Cell outer membrane</keyword>
<dbReference type="InterPro" id="IPR010917">
    <property type="entry name" value="TonB_rcpt_CS"/>
</dbReference>
<dbReference type="Pfam" id="PF00593">
    <property type="entry name" value="TonB_dep_Rec_b-barrel"/>
    <property type="match status" value="1"/>
</dbReference>
<evidence type="ECO:0000259" key="16">
    <source>
        <dbReference type="Pfam" id="PF00593"/>
    </source>
</evidence>
<keyword evidence="8" id="KW-0406">Ion transport</keyword>
<comment type="subcellular location">
    <subcellularLocation>
        <location evidence="1 12">Cell outer membrane</location>
        <topology evidence="1 12">Multi-pass membrane protein</topology>
    </subcellularLocation>
</comment>
<feature type="signal peptide" evidence="15">
    <location>
        <begin position="1"/>
        <end position="26"/>
    </location>
</feature>
<evidence type="ECO:0000256" key="5">
    <source>
        <dbReference type="ARBA" id="ARBA00022692"/>
    </source>
</evidence>
<dbReference type="Proteomes" id="UP000059113">
    <property type="component" value="Chromosome"/>
</dbReference>
<feature type="domain" description="TonB-dependent receptor-like beta-barrel" evidence="16">
    <location>
        <begin position="291"/>
        <end position="724"/>
    </location>
</feature>
<evidence type="ECO:0000313" key="19">
    <source>
        <dbReference type="Proteomes" id="UP000059113"/>
    </source>
</evidence>
<dbReference type="SUPFAM" id="SSF56935">
    <property type="entry name" value="Porins"/>
    <property type="match status" value="1"/>
</dbReference>
<dbReference type="InterPro" id="IPR036942">
    <property type="entry name" value="Beta-barrel_TonB_sf"/>
</dbReference>
<name>A0A0H4VJK5_9SPHN</name>
<accession>A0A0H4VJK5</accession>
<keyword evidence="6 15" id="KW-0732">Signal</keyword>
<evidence type="ECO:0000256" key="12">
    <source>
        <dbReference type="PROSITE-ProRule" id="PRU01360"/>
    </source>
</evidence>
<evidence type="ECO:0000256" key="6">
    <source>
        <dbReference type="ARBA" id="ARBA00022729"/>
    </source>
</evidence>
<keyword evidence="19" id="KW-1185">Reference proteome</keyword>
<evidence type="ECO:0000256" key="1">
    <source>
        <dbReference type="ARBA" id="ARBA00004571"/>
    </source>
</evidence>
<evidence type="ECO:0000256" key="7">
    <source>
        <dbReference type="ARBA" id="ARBA00023004"/>
    </source>
</evidence>
<dbReference type="CDD" id="cd01347">
    <property type="entry name" value="ligand_gated_channel"/>
    <property type="match status" value="1"/>
</dbReference>
<protein>
    <submittedName>
        <fullName evidence="18">TonB-dependent receptor-like protein</fullName>
    </submittedName>
</protein>
<keyword evidence="5 12" id="KW-0812">Transmembrane</keyword>
<keyword evidence="9 14" id="KW-0798">TonB box</keyword>
<evidence type="ECO:0000256" key="9">
    <source>
        <dbReference type="ARBA" id="ARBA00023077"/>
    </source>
</evidence>
<evidence type="ECO:0000256" key="10">
    <source>
        <dbReference type="ARBA" id="ARBA00023136"/>
    </source>
</evidence>
<evidence type="ECO:0000256" key="3">
    <source>
        <dbReference type="ARBA" id="ARBA00022452"/>
    </source>
</evidence>
<dbReference type="Pfam" id="PF07715">
    <property type="entry name" value="Plug"/>
    <property type="match status" value="1"/>
</dbReference>
<dbReference type="GO" id="GO:0009279">
    <property type="term" value="C:cell outer membrane"/>
    <property type="evidence" value="ECO:0007669"/>
    <property type="project" value="UniProtKB-SubCell"/>
</dbReference>
<proteinExistence type="inferred from homology"/>
<keyword evidence="2 12" id="KW-0813">Transport</keyword>
<dbReference type="GO" id="GO:0006826">
    <property type="term" value="P:iron ion transport"/>
    <property type="evidence" value="ECO:0007669"/>
    <property type="project" value="UniProtKB-KW"/>
</dbReference>
<dbReference type="PROSITE" id="PS01156">
    <property type="entry name" value="TONB_DEPENDENT_REC_2"/>
    <property type="match status" value="1"/>
</dbReference>
<dbReference type="PANTHER" id="PTHR32552:SF81">
    <property type="entry name" value="TONB-DEPENDENT OUTER MEMBRANE RECEPTOR"/>
    <property type="match status" value="1"/>
</dbReference>
<evidence type="ECO:0000313" key="18">
    <source>
        <dbReference type="EMBL" id="AKQ43174.2"/>
    </source>
</evidence>
<dbReference type="InterPro" id="IPR012910">
    <property type="entry name" value="Plug_dom"/>
</dbReference>
<evidence type="ECO:0000256" key="2">
    <source>
        <dbReference type="ARBA" id="ARBA00022448"/>
    </source>
</evidence>
<evidence type="ECO:0000256" key="4">
    <source>
        <dbReference type="ARBA" id="ARBA00022496"/>
    </source>
</evidence>
<evidence type="ECO:0000256" key="11">
    <source>
        <dbReference type="ARBA" id="ARBA00023237"/>
    </source>
</evidence>
<evidence type="ECO:0000256" key="14">
    <source>
        <dbReference type="RuleBase" id="RU003357"/>
    </source>
</evidence>
<keyword evidence="3 12" id="KW-1134">Transmembrane beta strand</keyword>
<dbReference type="PROSITE" id="PS52016">
    <property type="entry name" value="TONB_DEPENDENT_REC_3"/>
    <property type="match status" value="1"/>
</dbReference>
<keyword evidence="4" id="KW-0410">Iron transport</keyword>
<dbReference type="STRING" id="1648404.CP97_04725"/>
<gene>
    <name evidence="18" type="ORF">CP97_04725</name>
</gene>
<dbReference type="Gene3D" id="2.40.170.20">
    <property type="entry name" value="TonB-dependent receptor, beta-barrel domain"/>
    <property type="match status" value="1"/>
</dbReference>
<feature type="chain" id="PRO_5007772122" evidence="15">
    <location>
        <begin position="27"/>
        <end position="781"/>
    </location>
</feature>
<evidence type="ECO:0000256" key="8">
    <source>
        <dbReference type="ARBA" id="ARBA00023065"/>
    </source>
</evidence>
<dbReference type="KEGG" id="ery:CP97_04725"/>
<comment type="similarity">
    <text evidence="12 14">Belongs to the TonB-dependent receptor family.</text>
</comment>
<keyword evidence="10 12" id="KW-0472">Membrane</keyword>
<dbReference type="InterPro" id="IPR000531">
    <property type="entry name" value="Beta-barrel_TonB"/>
</dbReference>
<organism evidence="18 19">
    <name type="scientific">Aurantiacibacter atlanticus</name>
    <dbReference type="NCBI Taxonomy" id="1648404"/>
    <lineage>
        <taxon>Bacteria</taxon>
        <taxon>Pseudomonadati</taxon>
        <taxon>Pseudomonadota</taxon>
        <taxon>Alphaproteobacteria</taxon>
        <taxon>Sphingomonadales</taxon>
        <taxon>Erythrobacteraceae</taxon>
        <taxon>Aurantiacibacter</taxon>
    </lineage>
</organism>
<keyword evidence="18" id="KW-0675">Receptor</keyword>
<feature type="domain" description="TonB-dependent receptor plug" evidence="17">
    <location>
        <begin position="56"/>
        <end position="164"/>
    </location>
</feature>
<dbReference type="EMBL" id="CP011310">
    <property type="protein sequence ID" value="AKQ43174.2"/>
    <property type="molecule type" value="Genomic_DNA"/>
</dbReference>
<dbReference type="OrthoDB" id="9760333at2"/>
<reference evidence="19" key="2">
    <citation type="submission" date="2015-04" db="EMBL/GenBank/DDBJ databases">
        <title>The complete genome sequence of Erythrobacter sp. s21-N3.</title>
        <authorList>
            <person name="Zhuang L."/>
            <person name="Liu Y."/>
            <person name="Shao Z."/>
        </authorList>
    </citation>
    <scope>NUCLEOTIDE SEQUENCE [LARGE SCALE GENOMIC DNA]</scope>
    <source>
        <strain evidence="19">s21-N3</strain>
    </source>
</reference>
<sequence>MMTKALIWQTTASALVLGALAAPAYAQDATPAEAQAETNQGGEIIVTARRREERLVDVPVAVSSFGEAELKRRGSVDITDIAQITPNTTLEESRGTNSTLSAFIRGIGQQDPVSGFEQGVGIYLDDVYLNRPQGAVLDIYDVERIEVLRGPQGTLYGRNTIGGAVKYVTRELPDETSLRLRGTLGTYGRAEAVVTASTPINDVVRVGASVARLSRDGFGENLTTGEENYNKDVWAGRGTIEVGGNGKSYLLRISGDYTHDRSGARGGHRLIEGMISGAPVLDDVFDTRGGLVDPEQDVETYGIAMNGFIDLTDALTLRSITAFRADDSASPIDFDALAAVDIDVPAFYENEQFSQEFQLLWDDGGRFTGLLGGYFLDASADSLFDVRLFTTFAGFTAFTSAKVDTKTYAVFGDFTYDVTDKLSLSVGGRYTWDERTANILRQSYLGGGSPVFDGAGIPFGDPGTDFSGSEDFNKFTPRASLSFQPTPDHNIYASFSQGFKGGGFDPRGVGVNAPAATPGTPTDDEVAAYLSFEPETVDSYEVGYKGSLFDDAVYIAVAGFYAEYTDVQIPGSVGCVVNGLPTFCGIVSNAGAAEIMGLEFETNARLARDIAASGDELRFIGSLGWIDADYTEFVTDINGTPTDVAEFRNVQNTPEWSGSATLGYTTPAGSGDLYLGSTLSYRSSTSQFEIPNPYLDEGSYALLDASIVYTSDAGFSIGLYGRNLTDKEYRTSGYTFIAIDPVSGAPVLTGGEITPSLGTEGTLTAYYGNPRQVYLTATIEF</sequence>
<dbReference type="AlphaFoldDB" id="A0A0H4VJK5"/>
<reference evidence="18 19" key="1">
    <citation type="journal article" date="2015" name="Int. J. Syst. Evol. Microbiol.">
        <title>Erythrobacter atlanticus sp. nov., a bacterium from ocean sediment able to degrade polycyclic aromatic hydrocarbons.</title>
        <authorList>
            <person name="Zhuang L."/>
            <person name="Liu Y."/>
            <person name="Wang L."/>
            <person name="Wang W."/>
            <person name="Shao Z."/>
        </authorList>
    </citation>
    <scope>NUCLEOTIDE SEQUENCE [LARGE SCALE GENOMIC DNA]</scope>
    <source>
        <strain evidence="19">s21-N3</strain>
    </source>
</reference>